<keyword evidence="7 11" id="KW-0378">Hydrolase</keyword>
<comment type="caution">
    <text evidence="16">The sequence shown here is derived from an EMBL/GenBank/DDBJ whole genome shotgun (WGS) entry which is preliminary data.</text>
</comment>
<dbReference type="EMBL" id="CAXITT010000025">
    <property type="protein sequence ID" value="CAL1528004.1"/>
    <property type="molecule type" value="Genomic_DNA"/>
</dbReference>
<gene>
    <name evidence="16" type="ORF">GSLYS_00002174001</name>
</gene>
<dbReference type="Gene3D" id="2.30.30.380">
    <property type="entry name" value="Zn-finger domain of Sec23/24"/>
    <property type="match status" value="1"/>
</dbReference>
<comment type="similarity">
    <text evidence="1">Belongs to the peptidase C2 family.</text>
</comment>
<feature type="domain" description="RanBP2-type" evidence="14">
    <location>
        <begin position="231"/>
        <end position="260"/>
    </location>
</feature>
<sequence length="961" mass="107363">MNSAPPTSYKQNIVSNGRTDQCGTGSGNEKSKPEISLEVNIGCDDDTTVKKVDSNTSEMIKDSEWSCRRCTLRNPSSLSQCSVCESKRYLQLPTASDLNLVLQSDGNTQAKNDNNNSVKNNVPLAEANRSTASSENKKLPTFTKSTVSSNTNIPNGEDFIDVDEEWKCSSCSFSCNPSWEKKCQTCAVPKATAKKIGVDKMLPPRSPIQMKNDSVTNMHSNNKQSSTQYKQSSAWNCVKCTLKNASSDTQCDICNEPRPTSIPGPWHCSRCTLLNKPEDYMCAACCVPRQAGNYRIAHGSSSVDAPVISKDTVTTKRAPFDLQRQESCLVDDIRIIEENEAMELHSKIITHCRKTGDNFVDDSFPPAQKSLFIDPKKPFRISSGQFTNGFYPTDKIEWYRADKIAVHDNPCTNQPWVVYRTPMPEDISQGILGNCWFFSALAVLAERSELVEHIVISKIICKEGVYQVRLCKDGLWKTVLIDDYLPCDAQKCLIFSKARRKQLWVPLIEKAMAKLHGSYEALIGGKCIEGLSTLTGAPCESISLQNDGTRGDDVCPDLIWAKLMSCRDLKFLMGASCGGGNMKADEEMFARVGLRAKHAYSILDIQDLEGNKLVRLRNPWGRYSWTGNWSDESSSWQTVSEEGRTKLMAIGEEQGVFWMEFSDIMRYFDSIDICKTRPDWHEKRVQGTFALNGTNPTTLIRLTVFQTTEVELGLFQEGTRHDVGSHSPLDLCIVVLEESKNLAQVSVGKVVVHSSRQVRGFVGCNHMLSPGEYILVPMAFNQWKNEECFSSFNVYSPDVSSLRPPKHVVSIHSSKKLMVSESVCDRPYLLADAMIQLAVAKGSKEELRQGVTAYTLMKRWAGCIFVVENRLPSHCIHVLSDCKESSNVVSTRGTLQTTDVIPPYHRQVIMVLSHLEGSQPYHVSRRLIHHLVSSSEYMSLSPHTPPITPQVAVLHEPRPYV</sequence>
<dbReference type="InterPro" id="IPR001300">
    <property type="entry name" value="Peptidase_C2_calpain_cat"/>
</dbReference>
<dbReference type="InterPro" id="IPR001876">
    <property type="entry name" value="Znf_RanBP2"/>
</dbReference>
<dbReference type="Pfam" id="PF00648">
    <property type="entry name" value="Peptidase_C2"/>
    <property type="match status" value="1"/>
</dbReference>
<dbReference type="InterPro" id="IPR036443">
    <property type="entry name" value="Znf_RanBP2_sf"/>
</dbReference>
<evidence type="ECO:0000256" key="4">
    <source>
        <dbReference type="ARBA" id="ARBA00022723"/>
    </source>
</evidence>
<dbReference type="Pfam" id="PF00641">
    <property type="entry name" value="Zn_ribbon_RanBP"/>
    <property type="match status" value="2"/>
</dbReference>
<evidence type="ECO:0008006" key="18">
    <source>
        <dbReference type="Google" id="ProtNLM"/>
    </source>
</evidence>
<reference evidence="16 17" key="1">
    <citation type="submission" date="2024-04" db="EMBL/GenBank/DDBJ databases">
        <authorList>
            <consortium name="Genoscope - CEA"/>
            <person name="William W."/>
        </authorList>
    </citation>
    <scope>NUCLEOTIDE SEQUENCE [LARGE SCALE GENOMIC DNA]</scope>
</reference>
<evidence type="ECO:0000259" key="15">
    <source>
        <dbReference type="PROSITE" id="PS50203"/>
    </source>
</evidence>
<dbReference type="Gene3D" id="3.90.70.10">
    <property type="entry name" value="Cysteine proteinases"/>
    <property type="match status" value="1"/>
</dbReference>
<feature type="active site" evidence="10 11">
    <location>
        <position position="435"/>
    </location>
</feature>
<evidence type="ECO:0000256" key="11">
    <source>
        <dbReference type="PROSITE-ProRule" id="PRU00239"/>
    </source>
</evidence>
<evidence type="ECO:0000256" key="2">
    <source>
        <dbReference type="ARBA" id="ARBA00022553"/>
    </source>
</evidence>
<dbReference type="PROSITE" id="PS50203">
    <property type="entry name" value="CALPAIN_CAT"/>
    <property type="match status" value="1"/>
</dbReference>
<protein>
    <recommendedName>
        <fullName evidence="18">Calpain-D</fullName>
    </recommendedName>
</protein>
<keyword evidence="4" id="KW-0479">Metal-binding</keyword>
<evidence type="ECO:0000259" key="14">
    <source>
        <dbReference type="PROSITE" id="PS50199"/>
    </source>
</evidence>
<dbReference type="GO" id="GO:0005737">
    <property type="term" value="C:cytoplasm"/>
    <property type="evidence" value="ECO:0007669"/>
    <property type="project" value="TreeGrafter"/>
</dbReference>
<dbReference type="PANTHER" id="PTHR10183:SF382">
    <property type="entry name" value="CALPAIN-15"/>
    <property type="match status" value="1"/>
</dbReference>
<evidence type="ECO:0000256" key="3">
    <source>
        <dbReference type="ARBA" id="ARBA00022670"/>
    </source>
</evidence>
<dbReference type="SUPFAM" id="SSF90209">
    <property type="entry name" value="Ran binding protein zinc finger-like"/>
    <property type="match status" value="1"/>
</dbReference>
<evidence type="ECO:0000256" key="10">
    <source>
        <dbReference type="PIRSR" id="PIRSR622684-1"/>
    </source>
</evidence>
<feature type="domain" description="RanBP2-type" evidence="14">
    <location>
        <begin position="61"/>
        <end position="90"/>
    </location>
</feature>
<evidence type="ECO:0000313" key="16">
    <source>
        <dbReference type="EMBL" id="CAL1528004.1"/>
    </source>
</evidence>
<dbReference type="PROSITE" id="PS50199">
    <property type="entry name" value="ZF_RANBP2_2"/>
    <property type="match status" value="3"/>
</dbReference>
<dbReference type="PROSITE" id="PS00139">
    <property type="entry name" value="THIOL_PROTEASE_CYS"/>
    <property type="match status" value="1"/>
</dbReference>
<evidence type="ECO:0000256" key="9">
    <source>
        <dbReference type="ARBA" id="ARBA00022833"/>
    </source>
</evidence>
<dbReference type="GO" id="GO:0004198">
    <property type="term" value="F:calcium-dependent cysteine-type endopeptidase activity"/>
    <property type="evidence" value="ECO:0007669"/>
    <property type="project" value="InterPro"/>
</dbReference>
<dbReference type="PROSITE" id="PS01358">
    <property type="entry name" value="ZF_RANBP2_1"/>
    <property type="match status" value="2"/>
</dbReference>
<keyword evidence="2" id="KW-0597">Phosphoprotein</keyword>
<dbReference type="SUPFAM" id="SSF54001">
    <property type="entry name" value="Cysteine proteinases"/>
    <property type="match status" value="1"/>
</dbReference>
<keyword evidence="17" id="KW-1185">Reference proteome</keyword>
<name>A0AAV2H2U8_LYMST</name>
<dbReference type="InterPro" id="IPR038765">
    <property type="entry name" value="Papain-like_cys_pep_sf"/>
</dbReference>
<dbReference type="SMART" id="SM00547">
    <property type="entry name" value="ZnF_RBZ"/>
    <property type="match status" value="4"/>
</dbReference>
<dbReference type="SMART" id="SM00230">
    <property type="entry name" value="CysPc"/>
    <property type="match status" value="1"/>
</dbReference>
<dbReference type="PANTHER" id="PTHR10183">
    <property type="entry name" value="CALPAIN"/>
    <property type="match status" value="1"/>
</dbReference>
<keyword evidence="5" id="KW-0677">Repeat</keyword>
<proteinExistence type="inferred from homology"/>
<dbReference type="GO" id="GO:0006508">
    <property type="term" value="P:proteolysis"/>
    <property type="evidence" value="ECO:0007669"/>
    <property type="project" value="UniProtKB-KW"/>
</dbReference>
<feature type="domain" description="Calpain catalytic" evidence="15">
    <location>
        <begin position="358"/>
        <end position="677"/>
    </location>
</feature>
<accession>A0AAV2H2U8</accession>
<evidence type="ECO:0000256" key="6">
    <source>
        <dbReference type="ARBA" id="ARBA00022771"/>
    </source>
</evidence>
<keyword evidence="3 11" id="KW-0645">Protease</keyword>
<dbReference type="Proteomes" id="UP001497497">
    <property type="component" value="Unassembled WGS sequence"/>
</dbReference>
<keyword evidence="9" id="KW-0862">Zinc</keyword>
<dbReference type="FunFam" id="3.90.70.10:FF:000010">
    <property type="entry name" value="Calpain 15"/>
    <property type="match status" value="1"/>
</dbReference>
<dbReference type="CDD" id="cd00044">
    <property type="entry name" value="CysPc"/>
    <property type="match status" value="1"/>
</dbReference>
<evidence type="ECO:0000256" key="12">
    <source>
        <dbReference type="PROSITE-ProRule" id="PRU00322"/>
    </source>
</evidence>
<feature type="active site" evidence="10 11">
    <location>
        <position position="598"/>
    </location>
</feature>
<feature type="region of interest" description="Disordered" evidence="13">
    <location>
        <begin position="128"/>
        <end position="150"/>
    </location>
</feature>
<organism evidence="16 17">
    <name type="scientific">Lymnaea stagnalis</name>
    <name type="common">Great pond snail</name>
    <name type="synonym">Helix stagnalis</name>
    <dbReference type="NCBI Taxonomy" id="6523"/>
    <lineage>
        <taxon>Eukaryota</taxon>
        <taxon>Metazoa</taxon>
        <taxon>Spiralia</taxon>
        <taxon>Lophotrochozoa</taxon>
        <taxon>Mollusca</taxon>
        <taxon>Gastropoda</taxon>
        <taxon>Heterobranchia</taxon>
        <taxon>Euthyneura</taxon>
        <taxon>Panpulmonata</taxon>
        <taxon>Hygrophila</taxon>
        <taxon>Lymnaeoidea</taxon>
        <taxon>Lymnaeidae</taxon>
        <taxon>Lymnaea</taxon>
    </lineage>
</organism>
<feature type="region of interest" description="Disordered" evidence="13">
    <location>
        <begin position="1"/>
        <end position="33"/>
    </location>
</feature>
<evidence type="ECO:0000256" key="7">
    <source>
        <dbReference type="ARBA" id="ARBA00022801"/>
    </source>
</evidence>
<dbReference type="GO" id="GO:0008270">
    <property type="term" value="F:zinc ion binding"/>
    <property type="evidence" value="ECO:0007669"/>
    <property type="project" value="UniProtKB-KW"/>
</dbReference>
<feature type="active site" evidence="10 11">
    <location>
        <position position="618"/>
    </location>
</feature>
<dbReference type="InterPro" id="IPR022684">
    <property type="entry name" value="Calpain_cysteine_protease"/>
</dbReference>
<evidence type="ECO:0000256" key="5">
    <source>
        <dbReference type="ARBA" id="ARBA00022737"/>
    </source>
</evidence>
<evidence type="ECO:0000256" key="1">
    <source>
        <dbReference type="ARBA" id="ARBA00007623"/>
    </source>
</evidence>
<feature type="domain" description="RanBP2-type" evidence="14">
    <location>
        <begin position="262"/>
        <end position="291"/>
    </location>
</feature>
<dbReference type="InterPro" id="IPR000169">
    <property type="entry name" value="Pept_cys_AS"/>
</dbReference>
<keyword evidence="8 11" id="KW-0788">Thiol protease</keyword>
<evidence type="ECO:0000313" key="17">
    <source>
        <dbReference type="Proteomes" id="UP001497497"/>
    </source>
</evidence>
<dbReference type="AlphaFoldDB" id="A0AAV2H2U8"/>
<keyword evidence="6 12" id="KW-0863">Zinc-finger</keyword>
<evidence type="ECO:0000256" key="13">
    <source>
        <dbReference type="SAM" id="MobiDB-lite"/>
    </source>
</evidence>
<dbReference type="Gene3D" id="4.10.1060.10">
    <property type="entry name" value="Zinc finger, RanBP2-type"/>
    <property type="match status" value="2"/>
</dbReference>
<dbReference type="PRINTS" id="PR00704">
    <property type="entry name" value="CALPAIN"/>
</dbReference>
<evidence type="ECO:0000256" key="8">
    <source>
        <dbReference type="ARBA" id="ARBA00022807"/>
    </source>
</evidence>
<feature type="compositionally biased region" description="Polar residues" evidence="13">
    <location>
        <begin position="1"/>
        <end position="23"/>
    </location>
</feature>